<feature type="domain" description="Protein kinase" evidence="1">
    <location>
        <begin position="32"/>
        <end position="304"/>
    </location>
</feature>
<dbReference type="OrthoDB" id="2687620at2759"/>
<sequence>MVKLAINRTILYVENDANAPAHLDSGTRLNEFIIDRLLSTGGFGQVFEGRVIRTNQPIAIKVESTSAKVQLLFNETSCLRSFNQAYNSLGLTQQAPFLKYYGYGVVNGIRFLAMEKCGENLRDLKATTALNRFSIPTSLWIFYKMITALEMMHKIGWLHRDVKPANFCVGLHDKHSLYTLDFGMSRCYVAEDGNLKPKKVNAPFNGTLRYVSLNIHRRQDASRWDDIWSAFYIAVENMVGFLPWRRAGDVNAVGDIKSRSDLTQLKYGRELYQPKSLTIIHSYLNASLSDDIYFYRQPPYQVFLAEIKSDLQSRQYSLDTVPLDWNQPKCAPAYYYNTAPAANFNQGDRSVRFY</sequence>
<dbReference type="SUPFAM" id="SSF56112">
    <property type="entry name" value="Protein kinase-like (PK-like)"/>
    <property type="match status" value="1"/>
</dbReference>
<dbReference type="GO" id="GO:0005524">
    <property type="term" value="F:ATP binding"/>
    <property type="evidence" value="ECO:0007669"/>
    <property type="project" value="InterPro"/>
</dbReference>
<evidence type="ECO:0000259" key="1">
    <source>
        <dbReference type="PROSITE" id="PS50011"/>
    </source>
</evidence>
<dbReference type="GO" id="GO:0004672">
    <property type="term" value="F:protein kinase activity"/>
    <property type="evidence" value="ECO:0007669"/>
    <property type="project" value="InterPro"/>
</dbReference>
<dbReference type="AlphaFoldDB" id="A0A8S1EZS5"/>
<dbReference type="InterPro" id="IPR050235">
    <property type="entry name" value="CK1_Ser-Thr_kinase"/>
</dbReference>
<dbReference type="PROSITE" id="PS50011">
    <property type="entry name" value="PROTEIN_KINASE_DOM"/>
    <property type="match status" value="1"/>
</dbReference>
<dbReference type="PANTHER" id="PTHR11909">
    <property type="entry name" value="CASEIN KINASE-RELATED"/>
    <property type="match status" value="1"/>
</dbReference>
<dbReference type="InterPro" id="IPR000719">
    <property type="entry name" value="Prot_kinase_dom"/>
</dbReference>
<dbReference type="Proteomes" id="UP000494206">
    <property type="component" value="Unassembled WGS sequence"/>
</dbReference>
<gene>
    <name evidence="2" type="ORF">CBOVIS_LOCUS8848</name>
</gene>
<keyword evidence="3" id="KW-1185">Reference proteome</keyword>
<comment type="caution">
    <text evidence="2">The sequence shown here is derived from an EMBL/GenBank/DDBJ whole genome shotgun (WGS) entry which is preliminary data.</text>
</comment>
<evidence type="ECO:0000313" key="2">
    <source>
        <dbReference type="EMBL" id="CAB3406835.1"/>
    </source>
</evidence>
<accession>A0A8S1EZS5</accession>
<reference evidence="2 3" key="1">
    <citation type="submission" date="2020-04" db="EMBL/GenBank/DDBJ databases">
        <authorList>
            <person name="Laetsch R D."/>
            <person name="Stevens L."/>
            <person name="Kumar S."/>
            <person name="Blaxter L. M."/>
        </authorList>
    </citation>
    <scope>NUCLEOTIDE SEQUENCE [LARGE SCALE GENOMIC DNA]</scope>
</reference>
<dbReference type="Pfam" id="PF00069">
    <property type="entry name" value="Pkinase"/>
    <property type="match status" value="1"/>
</dbReference>
<dbReference type="InterPro" id="IPR011009">
    <property type="entry name" value="Kinase-like_dom_sf"/>
</dbReference>
<evidence type="ECO:0000313" key="3">
    <source>
        <dbReference type="Proteomes" id="UP000494206"/>
    </source>
</evidence>
<protein>
    <recommendedName>
        <fullName evidence="1">Protein kinase domain-containing protein</fullName>
    </recommendedName>
</protein>
<name>A0A8S1EZS5_9PELO</name>
<proteinExistence type="predicted"/>
<dbReference type="SMART" id="SM00220">
    <property type="entry name" value="S_TKc"/>
    <property type="match status" value="1"/>
</dbReference>
<dbReference type="EMBL" id="CADEPM010000005">
    <property type="protein sequence ID" value="CAB3406835.1"/>
    <property type="molecule type" value="Genomic_DNA"/>
</dbReference>
<dbReference type="Gene3D" id="1.10.510.10">
    <property type="entry name" value="Transferase(Phosphotransferase) domain 1"/>
    <property type="match status" value="1"/>
</dbReference>
<organism evidence="2 3">
    <name type="scientific">Caenorhabditis bovis</name>
    <dbReference type="NCBI Taxonomy" id="2654633"/>
    <lineage>
        <taxon>Eukaryota</taxon>
        <taxon>Metazoa</taxon>
        <taxon>Ecdysozoa</taxon>
        <taxon>Nematoda</taxon>
        <taxon>Chromadorea</taxon>
        <taxon>Rhabditida</taxon>
        <taxon>Rhabditina</taxon>
        <taxon>Rhabditomorpha</taxon>
        <taxon>Rhabditoidea</taxon>
        <taxon>Rhabditidae</taxon>
        <taxon>Peloderinae</taxon>
        <taxon>Caenorhabditis</taxon>
    </lineage>
</organism>